<evidence type="ECO:0000313" key="1">
    <source>
        <dbReference type="EMBL" id="RNF39540.1"/>
    </source>
</evidence>
<name>A0A3M8P8F6_9BACL</name>
<comment type="caution">
    <text evidence="1">The sequence shown here is derived from an EMBL/GenBank/DDBJ whole genome shotgun (WGS) entry which is preliminary data.</text>
</comment>
<evidence type="ECO:0000313" key="2">
    <source>
        <dbReference type="Proteomes" id="UP000275473"/>
    </source>
</evidence>
<protein>
    <submittedName>
        <fullName evidence="1">Uncharacterized protein</fullName>
    </submittedName>
</protein>
<dbReference type="AlphaFoldDB" id="A0A3M8P8F6"/>
<accession>A0A3M8P8F6</accession>
<proteinExistence type="predicted"/>
<dbReference type="OrthoDB" id="2968443at2"/>
<gene>
    <name evidence="1" type="ORF">EEX84_08680</name>
</gene>
<organism evidence="1 2">
    <name type="scientific">Planococcus salinus</name>
    <dbReference type="NCBI Taxonomy" id="1848460"/>
    <lineage>
        <taxon>Bacteria</taxon>
        <taxon>Bacillati</taxon>
        <taxon>Bacillota</taxon>
        <taxon>Bacilli</taxon>
        <taxon>Bacillales</taxon>
        <taxon>Caryophanaceae</taxon>
        <taxon>Planococcus</taxon>
    </lineage>
</organism>
<sequence>MYTFPYEEQQKNFPGSVLVFYPYQVSEWIIEYKPLPFTKQRKERKFLVSNLTKKETSFFEVGMDHLIPFNKQPSHLVLPERYEEAERDAVGQEFLKNHYMHRRKVWSYPKMEMTGSFSLYIPYFVYTKTIKGEEKKFIYELFTGNEDALDKYKEIKKFLHGQEVIA</sequence>
<keyword evidence="2" id="KW-1185">Reference proteome</keyword>
<dbReference type="EMBL" id="RIAX01000005">
    <property type="protein sequence ID" value="RNF39540.1"/>
    <property type="molecule type" value="Genomic_DNA"/>
</dbReference>
<reference evidence="1 2" key="1">
    <citation type="journal article" date="2018" name="Int. J. Syst. Evol. Microbiol.">
        <title>Planococcus salinus sp. nov., a moderately halophilic bacterium isolated from a saline-alkali soil.</title>
        <authorList>
            <person name="Gan L."/>
        </authorList>
    </citation>
    <scope>NUCLEOTIDE SEQUENCE [LARGE SCALE GENOMIC DNA]</scope>
    <source>
        <strain evidence="1 2">LCB217</strain>
    </source>
</reference>
<dbReference type="Proteomes" id="UP000275473">
    <property type="component" value="Unassembled WGS sequence"/>
</dbReference>
<dbReference type="RefSeq" id="WP_123165240.1">
    <property type="nucleotide sequence ID" value="NZ_RIAX01000005.1"/>
</dbReference>